<dbReference type="GO" id="GO:0009653">
    <property type="term" value="P:anatomical structure morphogenesis"/>
    <property type="evidence" value="ECO:0007669"/>
    <property type="project" value="UniProtKB-ARBA"/>
</dbReference>
<dbReference type="InterPro" id="IPR036116">
    <property type="entry name" value="FN3_sf"/>
</dbReference>
<dbReference type="Pfam" id="PF00041">
    <property type="entry name" value="fn3"/>
    <property type="match status" value="1"/>
</dbReference>
<dbReference type="PROSITE" id="PS50835">
    <property type="entry name" value="IG_LIKE"/>
    <property type="match status" value="1"/>
</dbReference>
<dbReference type="SUPFAM" id="SSF49265">
    <property type="entry name" value="Fibronectin type III"/>
    <property type="match status" value="3"/>
</dbReference>
<protein>
    <submittedName>
        <fullName evidence="6">Twitchin</fullName>
    </submittedName>
</protein>
<dbReference type="Gene3D" id="2.60.40.10">
    <property type="entry name" value="Immunoglobulins"/>
    <property type="match status" value="6"/>
</dbReference>
<feature type="domain" description="Ig-like" evidence="4">
    <location>
        <begin position="242"/>
        <end position="331"/>
    </location>
</feature>
<organism evidence="6 7">
    <name type="scientific">Operophtera brumata</name>
    <name type="common">Winter moth</name>
    <name type="synonym">Phalaena brumata</name>
    <dbReference type="NCBI Taxonomy" id="104452"/>
    <lineage>
        <taxon>Eukaryota</taxon>
        <taxon>Metazoa</taxon>
        <taxon>Ecdysozoa</taxon>
        <taxon>Arthropoda</taxon>
        <taxon>Hexapoda</taxon>
        <taxon>Insecta</taxon>
        <taxon>Pterygota</taxon>
        <taxon>Neoptera</taxon>
        <taxon>Endopterygota</taxon>
        <taxon>Lepidoptera</taxon>
        <taxon>Glossata</taxon>
        <taxon>Ditrysia</taxon>
        <taxon>Geometroidea</taxon>
        <taxon>Geometridae</taxon>
        <taxon>Larentiinae</taxon>
        <taxon>Operophtera</taxon>
    </lineage>
</organism>
<dbReference type="InterPro" id="IPR036179">
    <property type="entry name" value="Ig-like_dom_sf"/>
</dbReference>
<evidence type="ECO:0000313" key="7">
    <source>
        <dbReference type="Proteomes" id="UP000037510"/>
    </source>
</evidence>
<feature type="compositionally biased region" description="Basic and acidic residues" evidence="3">
    <location>
        <begin position="216"/>
        <end position="228"/>
    </location>
</feature>
<feature type="domain" description="Fibronectin type-III" evidence="5">
    <location>
        <begin position="4"/>
        <end position="102"/>
    </location>
</feature>
<keyword evidence="2" id="KW-0393">Immunoglobulin domain</keyword>
<dbReference type="GO" id="GO:0030154">
    <property type="term" value="P:cell differentiation"/>
    <property type="evidence" value="ECO:0007669"/>
    <property type="project" value="UniProtKB-ARBA"/>
</dbReference>
<dbReference type="AlphaFoldDB" id="A0A0L7K858"/>
<dbReference type="InterPro" id="IPR013098">
    <property type="entry name" value="Ig_I-set"/>
</dbReference>
<dbReference type="Proteomes" id="UP000037510">
    <property type="component" value="Unassembled WGS sequence"/>
</dbReference>
<dbReference type="CDD" id="cd00063">
    <property type="entry name" value="FN3"/>
    <property type="match status" value="2"/>
</dbReference>
<dbReference type="SMART" id="SM00409">
    <property type="entry name" value="IG"/>
    <property type="match status" value="2"/>
</dbReference>
<dbReference type="Pfam" id="PF07679">
    <property type="entry name" value="I-set"/>
    <property type="match status" value="2"/>
</dbReference>
<dbReference type="EMBL" id="JTDY01010237">
    <property type="protein sequence ID" value="KOB59583.1"/>
    <property type="molecule type" value="Genomic_DNA"/>
</dbReference>
<reference evidence="6 7" key="1">
    <citation type="journal article" date="2015" name="Genome Biol. Evol.">
        <title>The genome of winter moth (Operophtera brumata) provides a genomic perspective on sexual dimorphism and phenology.</title>
        <authorList>
            <person name="Derks M.F."/>
            <person name="Smit S."/>
            <person name="Salis L."/>
            <person name="Schijlen E."/>
            <person name="Bossers A."/>
            <person name="Mateman C."/>
            <person name="Pijl A.S."/>
            <person name="de Ridder D."/>
            <person name="Groenen M.A."/>
            <person name="Visser M.E."/>
            <person name="Megens H.J."/>
        </authorList>
    </citation>
    <scope>NUCLEOTIDE SEQUENCE [LARGE SCALE GENOMIC DNA]</scope>
    <source>
        <strain evidence="6">WM2013NL</strain>
        <tissue evidence="6">Head and thorax</tissue>
    </source>
</reference>
<feature type="non-terminal residue" evidence="6">
    <location>
        <position position="469"/>
    </location>
</feature>
<dbReference type="FunFam" id="2.60.40.10:FF:000567">
    <property type="entry name" value="Uncharacterized protein, isoform G"/>
    <property type="match status" value="1"/>
</dbReference>
<dbReference type="InterPro" id="IPR003961">
    <property type="entry name" value="FN3_dom"/>
</dbReference>
<comment type="caution">
    <text evidence="6">The sequence shown here is derived from an EMBL/GenBank/DDBJ whole genome shotgun (WGS) entry which is preliminary data.</text>
</comment>
<accession>A0A0L7K858</accession>
<evidence type="ECO:0000256" key="2">
    <source>
        <dbReference type="ARBA" id="ARBA00023319"/>
    </source>
</evidence>
<dbReference type="STRING" id="104452.A0A0L7K858"/>
<dbReference type="PANTHER" id="PTHR14340:SF13">
    <property type="entry name" value="TITIN"/>
    <property type="match status" value="1"/>
</dbReference>
<feature type="region of interest" description="Disordered" evidence="3">
    <location>
        <begin position="412"/>
        <end position="469"/>
    </location>
</feature>
<sequence>PPKAPSKPAITDYDNVSATLQWEPPVDDGGRPILGYVIEMKDKFAPDWIEVIKTNDTKTEYKVEGLKEKMVYQFRVKAHNKAGVVKPRIERSTFKSIIIKAGRTHKWAVDVTGEPTPETTWSWRDNIKLVNTERIKIENKEYHTDFTIVNAVRRDTGKYTLRAENCNGFDEETVKWEKPEDDGGSPVKEYELEKMDLATGKWVRVGRGVRQAWQREGSRPRQSERGDRVGPAQVGWRRALKPRIDRTNLKPLVVRAGKPIFFDVNVKGEPAPKVQWFQKWKNEEKEVTVGVINVDYNTKLDIKESARSMSGTYRILAENPHGKDEAEVEITVLSSPSKPGGPLKVSDVTKTGCKLAWKKPEDDGDIPGKPSVPTLEDWDVDRVDLKWEAPKDNGGAPITGYVIEKKEKVRAVNKAGPGEPGDATQPHIAKARFCPGSRSRRQDRERRLQHQAADLRDQLEEHRHLHAQG</sequence>
<dbReference type="PRINTS" id="PR00014">
    <property type="entry name" value="FNTYPEIII"/>
</dbReference>
<dbReference type="FunFam" id="2.60.40.10:FF:000051">
    <property type="entry name" value="Uncharacterized protein, isoform J"/>
    <property type="match status" value="1"/>
</dbReference>
<evidence type="ECO:0000256" key="1">
    <source>
        <dbReference type="ARBA" id="ARBA00022737"/>
    </source>
</evidence>
<feature type="compositionally biased region" description="Basic and acidic residues" evidence="3">
    <location>
        <begin position="440"/>
        <end position="463"/>
    </location>
</feature>
<dbReference type="SMART" id="SM00060">
    <property type="entry name" value="FN3"/>
    <property type="match status" value="2"/>
</dbReference>
<evidence type="ECO:0000259" key="5">
    <source>
        <dbReference type="PROSITE" id="PS50853"/>
    </source>
</evidence>
<feature type="region of interest" description="Disordered" evidence="3">
    <location>
        <begin position="213"/>
        <end position="234"/>
    </location>
</feature>
<evidence type="ECO:0000259" key="4">
    <source>
        <dbReference type="PROSITE" id="PS50835"/>
    </source>
</evidence>
<dbReference type="PANTHER" id="PTHR14340">
    <property type="entry name" value="MICROFIBRIL-ASSOCIATED GLYCOPROTEIN 3"/>
    <property type="match status" value="1"/>
</dbReference>
<keyword evidence="7" id="KW-1185">Reference proteome</keyword>
<evidence type="ECO:0000313" key="6">
    <source>
        <dbReference type="EMBL" id="KOB59583.1"/>
    </source>
</evidence>
<gene>
    <name evidence="6" type="ORF">OBRU01_25311</name>
</gene>
<dbReference type="InterPro" id="IPR007110">
    <property type="entry name" value="Ig-like_dom"/>
</dbReference>
<keyword evidence="1" id="KW-0677">Repeat</keyword>
<dbReference type="SUPFAM" id="SSF48726">
    <property type="entry name" value="Immunoglobulin"/>
    <property type="match status" value="2"/>
</dbReference>
<feature type="non-terminal residue" evidence="6">
    <location>
        <position position="1"/>
    </location>
</feature>
<dbReference type="PROSITE" id="PS50853">
    <property type="entry name" value="FN3"/>
    <property type="match status" value="1"/>
</dbReference>
<proteinExistence type="predicted"/>
<dbReference type="InterPro" id="IPR013783">
    <property type="entry name" value="Ig-like_fold"/>
</dbReference>
<dbReference type="InterPro" id="IPR003599">
    <property type="entry name" value="Ig_sub"/>
</dbReference>
<evidence type="ECO:0000256" key="3">
    <source>
        <dbReference type="SAM" id="MobiDB-lite"/>
    </source>
</evidence>
<name>A0A0L7K858_OPEBR</name>